<dbReference type="SUPFAM" id="SSF51338">
    <property type="entry name" value="Composite domain of metallo-dependent hydrolases"/>
    <property type="match status" value="1"/>
</dbReference>
<dbReference type="GO" id="GO:0000034">
    <property type="term" value="F:adenine deaminase activity"/>
    <property type="evidence" value="ECO:0007669"/>
    <property type="project" value="UniProtKB-UniRule"/>
</dbReference>
<reference evidence="12" key="1">
    <citation type="submission" date="2015-08" db="EMBL/GenBank/DDBJ databases">
        <title>Fjat-14210 dsm16467.</title>
        <authorList>
            <person name="Liu B."/>
            <person name="Wang J."/>
            <person name="Zhu Y."/>
            <person name="Liu G."/>
            <person name="Chen Q."/>
            <person name="Chen Z."/>
            <person name="Lan J."/>
            <person name="Che J."/>
            <person name="Ge C."/>
            <person name="Shi H."/>
            <person name="Pan Z."/>
            <person name="Liu X."/>
        </authorList>
    </citation>
    <scope>NUCLEOTIDE SEQUENCE [LARGE SCALE GENOMIC DNA]</scope>
    <source>
        <strain evidence="12">DSM 16467</strain>
    </source>
</reference>
<evidence type="ECO:0000256" key="8">
    <source>
        <dbReference type="HAMAP-Rule" id="MF_01518"/>
    </source>
</evidence>
<dbReference type="Gene3D" id="3.20.20.140">
    <property type="entry name" value="Metal-dependent hydrolases"/>
    <property type="match status" value="1"/>
</dbReference>
<evidence type="ECO:0000256" key="5">
    <source>
        <dbReference type="ARBA" id="ARBA00023211"/>
    </source>
</evidence>
<dbReference type="AlphaFoldDB" id="A0A0M0KQG7"/>
<keyword evidence="5 8" id="KW-0464">Manganese</keyword>
<comment type="similarity">
    <text evidence="2 8">Belongs to the metallo-dependent hydrolases superfamily. Adenine deaminase family.</text>
</comment>
<name>A0A0M0KQG7_9BACI</name>
<dbReference type="EC" id="3.5.4.2" evidence="3 8"/>
<protein>
    <recommendedName>
        <fullName evidence="7 8">Adenine deaminase</fullName>
        <shortName evidence="8">Adenase</shortName>
        <shortName evidence="8">Adenine aminase</shortName>
        <ecNumber evidence="3 8">3.5.4.2</ecNumber>
    </recommendedName>
</protein>
<dbReference type="PANTHER" id="PTHR11113">
    <property type="entry name" value="N-ACETYLGLUCOSAMINE-6-PHOSPHATE DEACETYLASE"/>
    <property type="match status" value="1"/>
</dbReference>
<dbReference type="FunFam" id="3.20.20.140:FF:000016">
    <property type="entry name" value="Adenine deaminase"/>
    <property type="match status" value="1"/>
</dbReference>
<dbReference type="GO" id="GO:0006146">
    <property type="term" value="P:adenine catabolic process"/>
    <property type="evidence" value="ECO:0007669"/>
    <property type="project" value="InterPro"/>
</dbReference>
<comment type="catalytic activity">
    <reaction evidence="6 8">
        <text>adenine + H2O + H(+) = hypoxanthine + NH4(+)</text>
        <dbReference type="Rhea" id="RHEA:23688"/>
        <dbReference type="ChEBI" id="CHEBI:15377"/>
        <dbReference type="ChEBI" id="CHEBI:15378"/>
        <dbReference type="ChEBI" id="CHEBI:16708"/>
        <dbReference type="ChEBI" id="CHEBI:17368"/>
        <dbReference type="ChEBI" id="CHEBI:28938"/>
        <dbReference type="EC" id="3.5.4.2"/>
    </reaction>
</comment>
<dbReference type="PATRIC" id="fig|284581.3.peg.4229"/>
<comment type="caution">
    <text evidence="11">The sequence shown here is derived from an EMBL/GenBank/DDBJ whole genome shotgun (WGS) entry which is preliminary data.</text>
</comment>
<feature type="domain" description="Adenine deaminase C-terminal" evidence="10">
    <location>
        <begin position="408"/>
        <end position="576"/>
    </location>
</feature>
<dbReference type="InterPro" id="IPR032466">
    <property type="entry name" value="Metal_Hydrolase"/>
</dbReference>
<evidence type="ECO:0000256" key="3">
    <source>
        <dbReference type="ARBA" id="ARBA00012782"/>
    </source>
</evidence>
<dbReference type="Pfam" id="PF01979">
    <property type="entry name" value="Amidohydro_1"/>
    <property type="match status" value="1"/>
</dbReference>
<dbReference type="SUPFAM" id="SSF51556">
    <property type="entry name" value="Metallo-dependent hydrolases"/>
    <property type="match status" value="1"/>
</dbReference>
<dbReference type="Proteomes" id="UP000037558">
    <property type="component" value="Unassembled WGS sequence"/>
</dbReference>
<evidence type="ECO:0000313" key="11">
    <source>
        <dbReference type="EMBL" id="KOO41086.1"/>
    </source>
</evidence>
<sequence length="585" mass="63807">MKGAITMNKHFLQQQLAAADHRIKADLVIKNAKIIDVFTLSILSGDVAIHDGKFVGIGEYQGINEIDANGRYVSPSFIDSHVHIESSMLIPSEFAKVVVPHGVTTVITDPHEIANVSGTAGIEFMIQNSKDLPLEVLVGLPSSVPSTPFENAGAVLNAEHLEPFLAEKSVIGLAEVMDYPSVQKGADSMLDKLLMAKKHHAIMDGHGAGLDAHGVNIYATAGIKTDHECVNAQEAMDRLQRGMYVSIRQGSVAKDLLNLLPVVNERTARRCLFCTDDKHLDDLLTEGSVDYNVRLAIEHGLDPLLSIQLASLNVAECYQLQGRGAIAPGYEADFLLLDDLETISIHQVYKSGELVAEKGVLTSLNDQPVLENPVLTDTVHVKNLTLDDLRLPVKGNRAHIIGVIPNSLVTNHLVENIQTKNGYFQPSLVDDQLKMLVVERHHETGNIGKGIVKGFRLKEGAIATTIAHDSHNIVAVGTNDEDLLCAIQAIEKMKGGVVIVKNQEVLSGLPLPISGLMSDLPFQDVLVNLNKLHDALHELEIADHFNPLLTLSFLSLPVIPHLKLTDMGLFDFNQFKHIKIDEDLV</sequence>
<dbReference type="Pfam" id="PF13382">
    <property type="entry name" value="Adenine_deam_C"/>
    <property type="match status" value="1"/>
</dbReference>
<dbReference type="InterPro" id="IPR011059">
    <property type="entry name" value="Metal-dep_hydrolase_composite"/>
</dbReference>
<evidence type="ECO:0000256" key="2">
    <source>
        <dbReference type="ARBA" id="ARBA00006773"/>
    </source>
</evidence>
<evidence type="ECO:0000259" key="9">
    <source>
        <dbReference type="Pfam" id="PF01979"/>
    </source>
</evidence>
<dbReference type="InterPro" id="IPR006679">
    <property type="entry name" value="Adenine_deam"/>
</dbReference>
<dbReference type="InterPro" id="IPR006680">
    <property type="entry name" value="Amidohydro-rel"/>
</dbReference>
<proteinExistence type="inferred from homology"/>
<dbReference type="PANTHER" id="PTHR11113:SF2">
    <property type="entry name" value="ADENINE DEAMINASE"/>
    <property type="match status" value="1"/>
</dbReference>
<dbReference type="HAMAP" id="MF_01518">
    <property type="entry name" value="Adenine_deamin"/>
    <property type="match status" value="1"/>
</dbReference>
<evidence type="ECO:0000256" key="7">
    <source>
        <dbReference type="ARBA" id="ARBA00069718"/>
    </source>
</evidence>
<gene>
    <name evidence="8" type="primary">ade</name>
    <name evidence="11" type="ORF">AMD01_19235</name>
</gene>
<keyword evidence="4 8" id="KW-0378">Hydrolase</keyword>
<dbReference type="EMBL" id="LILC01000030">
    <property type="protein sequence ID" value="KOO41086.1"/>
    <property type="molecule type" value="Genomic_DNA"/>
</dbReference>
<dbReference type="CDD" id="cd01295">
    <property type="entry name" value="AdeC"/>
    <property type="match status" value="1"/>
</dbReference>
<dbReference type="NCBIfam" id="TIGR01178">
    <property type="entry name" value="ade"/>
    <property type="match status" value="1"/>
</dbReference>
<accession>A0A0M0KQG7</accession>
<evidence type="ECO:0000313" key="12">
    <source>
        <dbReference type="Proteomes" id="UP000037558"/>
    </source>
</evidence>
<dbReference type="InterPro" id="IPR026912">
    <property type="entry name" value="Adenine_deam_C"/>
</dbReference>
<dbReference type="Gene3D" id="2.30.40.10">
    <property type="entry name" value="Urease, subunit C, domain 1"/>
    <property type="match status" value="1"/>
</dbReference>
<evidence type="ECO:0000259" key="10">
    <source>
        <dbReference type="Pfam" id="PF13382"/>
    </source>
</evidence>
<dbReference type="STRING" id="284581.AMD01_19235"/>
<evidence type="ECO:0000256" key="4">
    <source>
        <dbReference type="ARBA" id="ARBA00022801"/>
    </source>
</evidence>
<evidence type="ECO:0000256" key="6">
    <source>
        <dbReference type="ARBA" id="ARBA00047720"/>
    </source>
</evidence>
<feature type="domain" description="Amidohydrolase-related" evidence="9">
    <location>
        <begin position="72"/>
        <end position="355"/>
    </location>
</feature>
<organism evidence="11 12">
    <name type="scientific">Priestia koreensis</name>
    <dbReference type="NCBI Taxonomy" id="284581"/>
    <lineage>
        <taxon>Bacteria</taxon>
        <taxon>Bacillati</taxon>
        <taxon>Bacillota</taxon>
        <taxon>Bacilli</taxon>
        <taxon>Bacillales</taxon>
        <taxon>Bacillaceae</taxon>
        <taxon>Priestia</taxon>
    </lineage>
</organism>
<evidence type="ECO:0000256" key="1">
    <source>
        <dbReference type="ARBA" id="ARBA00001936"/>
    </source>
</evidence>
<keyword evidence="12" id="KW-1185">Reference proteome</keyword>
<comment type="cofactor">
    <cofactor evidence="1 8">
        <name>Mn(2+)</name>
        <dbReference type="ChEBI" id="CHEBI:29035"/>
    </cofactor>
</comment>